<feature type="compositionally biased region" description="Polar residues" evidence="1">
    <location>
        <begin position="64"/>
        <end position="80"/>
    </location>
</feature>
<comment type="caution">
    <text evidence="2">The sequence shown here is derived from an EMBL/GenBank/DDBJ whole genome shotgun (WGS) entry which is preliminary data.</text>
</comment>
<dbReference type="Proteomes" id="UP000593567">
    <property type="component" value="Unassembled WGS sequence"/>
</dbReference>
<accession>A0A7J7J3T2</accession>
<protein>
    <submittedName>
        <fullName evidence="2">Uncharacterized protein</fullName>
    </submittedName>
</protein>
<feature type="compositionally biased region" description="Low complexity" evidence="1">
    <location>
        <begin position="11"/>
        <end position="21"/>
    </location>
</feature>
<gene>
    <name evidence="2" type="ORF">EB796_020921</name>
</gene>
<sequence length="80" mass="8663">MLPFMNDENSMDSVASSNASDNNDDLSRDSQNYVSDSSRSAVNYDNSNSVTPTLSILHPEATSADPNSNSFDQDIPESQT</sequence>
<evidence type="ECO:0000313" key="2">
    <source>
        <dbReference type="EMBL" id="KAF6020765.1"/>
    </source>
</evidence>
<proteinExistence type="predicted"/>
<feature type="region of interest" description="Disordered" evidence="1">
    <location>
        <begin position="1"/>
        <end position="80"/>
    </location>
</feature>
<name>A0A7J7J3T2_BUGNE</name>
<evidence type="ECO:0000256" key="1">
    <source>
        <dbReference type="SAM" id="MobiDB-lite"/>
    </source>
</evidence>
<feature type="compositionally biased region" description="Polar residues" evidence="1">
    <location>
        <begin position="33"/>
        <end position="54"/>
    </location>
</feature>
<evidence type="ECO:0000313" key="3">
    <source>
        <dbReference type="Proteomes" id="UP000593567"/>
    </source>
</evidence>
<keyword evidence="3" id="KW-1185">Reference proteome</keyword>
<reference evidence="2" key="1">
    <citation type="submission" date="2020-06" db="EMBL/GenBank/DDBJ databases">
        <title>Draft genome of Bugula neritina, a colonial animal packing powerful symbionts and potential medicines.</title>
        <authorList>
            <person name="Rayko M."/>
        </authorList>
    </citation>
    <scope>NUCLEOTIDE SEQUENCE [LARGE SCALE GENOMIC DNA]</scope>
    <source>
        <strain evidence="2">Kwan_BN1</strain>
    </source>
</reference>
<dbReference type="AlphaFoldDB" id="A0A7J7J3T2"/>
<dbReference type="EMBL" id="VXIV02003146">
    <property type="protein sequence ID" value="KAF6020765.1"/>
    <property type="molecule type" value="Genomic_DNA"/>
</dbReference>
<organism evidence="2 3">
    <name type="scientific">Bugula neritina</name>
    <name type="common">Brown bryozoan</name>
    <name type="synonym">Sertularia neritina</name>
    <dbReference type="NCBI Taxonomy" id="10212"/>
    <lineage>
        <taxon>Eukaryota</taxon>
        <taxon>Metazoa</taxon>
        <taxon>Spiralia</taxon>
        <taxon>Lophotrochozoa</taxon>
        <taxon>Bryozoa</taxon>
        <taxon>Gymnolaemata</taxon>
        <taxon>Cheilostomatida</taxon>
        <taxon>Flustrina</taxon>
        <taxon>Buguloidea</taxon>
        <taxon>Bugulidae</taxon>
        <taxon>Bugula</taxon>
    </lineage>
</organism>